<accession>A0A9X1TEI2</accession>
<name>A0A9X1TEI2_9BACT</name>
<reference evidence="1" key="1">
    <citation type="submission" date="2021-12" db="EMBL/GenBank/DDBJ databases">
        <title>Novel species in genus Dyadobacter.</title>
        <authorList>
            <person name="Ma C."/>
        </authorList>
    </citation>
    <scope>NUCLEOTIDE SEQUENCE</scope>
    <source>
        <strain evidence="1">LJ419</strain>
    </source>
</reference>
<dbReference type="EMBL" id="JAJTTC010000004">
    <property type="protein sequence ID" value="MCF0063191.1"/>
    <property type="molecule type" value="Genomic_DNA"/>
</dbReference>
<keyword evidence="2" id="KW-1185">Reference proteome</keyword>
<comment type="caution">
    <text evidence="1">The sequence shown here is derived from an EMBL/GenBank/DDBJ whole genome shotgun (WGS) entry which is preliminary data.</text>
</comment>
<proteinExistence type="predicted"/>
<sequence>MKEVLPVAETINATTIQNHLYELASAQEQEVGEEQWMYDCGSINQPQALPRPERTMVVGIDGGYVRAWKDKKSIFEVIAGKSIPAEKPAKCFAFVGSYDLKSKRRFYNHLVSQRMQPHQQLEFFSDGADNLRNLQTYLNAESTHILDWFHITMKLTVLHQCALGLIKVDEKRGKAFQHLLTRIKWNLWHGNAVRAIEHCYDLDFYLTDHLEDEGQKKKYDKIKPFQTYVTDFDKYIINNQNFIVNYAQRYNYGEVISTSFVESTVNYVIAKRFSKKQSMQWTKKGAHLLLQVRTKVLNNEWEDIFRKIYPDFRSIKSVKDPDVIQEAA</sequence>
<evidence type="ECO:0000313" key="1">
    <source>
        <dbReference type="EMBL" id="MCF0063191.1"/>
    </source>
</evidence>
<dbReference type="AlphaFoldDB" id="A0A9X1TEI2"/>
<dbReference type="NCBIfam" id="NF033572">
    <property type="entry name" value="transpos_ISKra4"/>
    <property type="match status" value="1"/>
</dbReference>
<gene>
    <name evidence="1" type="ORF">LXM26_16905</name>
</gene>
<evidence type="ECO:0000313" key="2">
    <source>
        <dbReference type="Proteomes" id="UP001139000"/>
    </source>
</evidence>
<protein>
    <submittedName>
        <fullName evidence="1">ISKra4 family transposase</fullName>
    </submittedName>
</protein>
<organism evidence="1 2">
    <name type="scientific">Dyadobacter chenwenxiniae</name>
    <dbReference type="NCBI Taxonomy" id="2906456"/>
    <lineage>
        <taxon>Bacteria</taxon>
        <taxon>Pseudomonadati</taxon>
        <taxon>Bacteroidota</taxon>
        <taxon>Cytophagia</taxon>
        <taxon>Cytophagales</taxon>
        <taxon>Spirosomataceae</taxon>
        <taxon>Dyadobacter</taxon>
    </lineage>
</organism>
<dbReference type="Proteomes" id="UP001139000">
    <property type="component" value="Unassembled WGS sequence"/>
</dbReference>